<evidence type="ECO:0000313" key="2">
    <source>
        <dbReference type="EMBL" id="SIN66557.1"/>
    </source>
</evidence>
<dbReference type="InterPro" id="IPR012341">
    <property type="entry name" value="6hp_glycosidase-like_sf"/>
</dbReference>
<sequence>MPTIKSIVLLLVLLAPASYTATKDPVFKNETSRLPLIIHSSNQDLNEAFNWAQEKALSYVQTGKRGPINAWENGAGTDTVNYLPSYWAGYPKRTAFYSRDFCHQLEGAHFLGLEDENFTMMKAFAASANSSKKWFPLWAINFDGSPYTIDYKSDSNFVREVPATFELVEKAYELYCWTGDDRYIQDPILWEFYEKSVSEFIELHDQQIPNGIAEGTGKGIFDGAASYNEQKDQPLIEAGDALASQYKAYLASAQFAQLKGDEKGFHEFSLKAEQLKNLFNETWGIQNTPLYNRGYVANGTPVDGWGKENSWFMPMKGITEFGSERTLNYLAFIDERLESKADIPDNIEAISYIPETFFLHHQNELGWKWLTYILEKLDQEHSYSSATGRNGDYPEVSYVLIRNVIIDLLGVKPNAAKNEVRTLSHLPTALEFLGVENITLGSSKLAVHHEGTTKSTLNYQTGTKPLTWNAEFLGTHPELLVNGKKVKAQTYQEEGVEKSSVVAQLSPGEEVTIQLLN</sequence>
<dbReference type="RefSeq" id="WP_074223137.1">
    <property type="nucleotide sequence ID" value="NZ_FSRC01000001.1"/>
</dbReference>
<organism evidence="2 3">
    <name type="scientific">Algoriphagus halophilus</name>
    <dbReference type="NCBI Taxonomy" id="226505"/>
    <lineage>
        <taxon>Bacteria</taxon>
        <taxon>Pseudomonadati</taxon>
        <taxon>Bacteroidota</taxon>
        <taxon>Cytophagia</taxon>
        <taxon>Cytophagales</taxon>
        <taxon>Cyclobacteriaceae</taxon>
        <taxon>Algoriphagus</taxon>
    </lineage>
</organism>
<reference evidence="3" key="1">
    <citation type="submission" date="2016-11" db="EMBL/GenBank/DDBJ databases">
        <authorList>
            <person name="Varghese N."/>
            <person name="Submissions S."/>
        </authorList>
    </citation>
    <scope>NUCLEOTIDE SEQUENCE [LARGE SCALE GENOMIC DNA]</scope>
    <source>
        <strain evidence="3">DSM 15292</strain>
    </source>
</reference>
<feature type="signal peptide" evidence="1">
    <location>
        <begin position="1"/>
        <end position="20"/>
    </location>
</feature>
<feature type="chain" id="PRO_5012229933" description="Beta-L-arabinofuranosidase, GH127" evidence="1">
    <location>
        <begin position="21"/>
        <end position="517"/>
    </location>
</feature>
<dbReference type="InterPro" id="IPR008928">
    <property type="entry name" value="6-hairpin_glycosidase_sf"/>
</dbReference>
<protein>
    <recommendedName>
        <fullName evidence="4">Beta-L-arabinofuranosidase, GH127</fullName>
    </recommendedName>
</protein>
<evidence type="ECO:0008006" key="4">
    <source>
        <dbReference type="Google" id="ProtNLM"/>
    </source>
</evidence>
<name>A0A1N6D765_9BACT</name>
<dbReference type="OrthoDB" id="2481603at2"/>
<gene>
    <name evidence="2" type="ORF">SAMN05444394_0369</name>
</gene>
<evidence type="ECO:0000313" key="3">
    <source>
        <dbReference type="Proteomes" id="UP000185221"/>
    </source>
</evidence>
<dbReference type="AlphaFoldDB" id="A0A1N6D765"/>
<dbReference type="Proteomes" id="UP000185221">
    <property type="component" value="Unassembled WGS sequence"/>
</dbReference>
<dbReference type="STRING" id="226505.SAMN05444394_0369"/>
<evidence type="ECO:0000256" key="1">
    <source>
        <dbReference type="SAM" id="SignalP"/>
    </source>
</evidence>
<dbReference type="SUPFAM" id="SSF48208">
    <property type="entry name" value="Six-hairpin glycosidases"/>
    <property type="match status" value="1"/>
</dbReference>
<proteinExistence type="predicted"/>
<dbReference type="Gene3D" id="1.50.10.10">
    <property type="match status" value="1"/>
</dbReference>
<dbReference type="GO" id="GO:0005975">
    <property type="term" value="P:carbohydrate metabolic process"/>
    <property type="evidence" value="ECO:0007669"/>
    <property type="project" value="InterPro"/>
</dbReference>
<dbReference type="EMBL" id="FSRC01000001">
    <property type="protein sequence ID" value="SIN66557.1"/>
    <property type="molecule type" value="Genomic_DNA"/>
</dbReference>
<accession>A0A1N6D765</accession>
<keyword evidence="3" id="KW-1185">Reference proteome</keyword>
<keyword evidence="1" id="KW-0732">Signal</keyword>